<dbReference type="PANTHER" id="PTHR34997">
    <property type="entry name" value="AM15"/>
    <property type="match status" value="1"/>
</dbReference>
<dbReference type="InterPro" id="IPR052210">
    <property type="entry name" value="LysM1-like"/>
</dbReference>
<dbReference type="SMART" id="SM00257">
    <property type="entry name" value="LysM"/>
    <property type="match status" value="1"/>
</dbReference>
<dbReference type="Pfam" id="PF01476">
    <property type="entry name" value="LysM"/>
    <property type="match status" value="2"/>
</dbReference>
<gene>
    <name evidence="4" type="ORF">BDN71DRAFT_982189</name>
</gene>
<dbReference type="Gene3D" id="3.10.350.10">
    <property type="entry name" value="LysM domain"/>
    <property type="match status" value="1"/>
</dbReference>
<dbReference type="Proteomes" id="UP000807025">
    <property type="component" value="Unassembled WGS sequence"/>
</dbReference>
<keyword evidence="5" id="KW-1185">Reference proteome</keyword>
<evidence type="ECO:0000256" key="2">
    <source>
        <dbReference type="ARBA" id="ARBA00023026"/>
    </source>
</evidence>
<name>A0A9P5ZWK8_PLEER</name>
<dbReference type="PROSITE" id="PS51782">
    <property type="entry name" value="LYSM"/>
    <property type="match status" value="1"/>
</dbReference>
<keyword evidence="2" id="KW-0843">Virulence</keyword>
<dbReference type="PANTHER" id="PTHR34997:SF1">
    <property type="entry name" value="PEPTIDOGLYCAN-BINDING LYSIN DOMAIN"/>
    <property type="match status" value="1"/>
</dbReference>
<evidence type="ECO:0000259" key="3">
    <source>
        <dbReference type="PROSITE" id="PS51782"/>
    </source>
</evidence>
<dbReference type="EMBL" id="MU154572">
    <property type="protein sequence ID" value="KAF9494488.1"/>
    <property type="molecule type" value="Genomic_DNA"/>
</dbReference>
<evidence type="ECO:0000256" key="1">
    <source>
        <dbReference type="ARBA" id="ARBA00022669"/>
    </source>
</evidence>
<sequence length="109" mass="11334">MSSLSIFTVSAVAQTQIPCARPFTVRPGDTCDGISAEQGVSSFQEQVICLQRVCLGCNDVHVVVDGNTLPSIADRAGISVATLIANNPNLGPDCNLLFPGEVLCVGESL</sequence>
<protein>
    <recommendedName>
        <fullName evidence="3">LysM domain-containing protein</fullName>
    </recommendedName>
</protein>
<feature type="domain" description="LysM" evidence="3">
    <location>
        <begin position="59"/>
        <end position="105"/>
    </location>
</feature>
<dbReference type="CDD" id="cd00118">
    <property type="entry name" value="LysM"/>
    <property type="match status" value="1"/>
</dbReference>
<dbReference type="AlphaFoldDB" id="A0A9P5ZWK8"/>
<dbReference type="InterPro" id="IPR036779">
    <property type="entry name" value="LysM_dom_sf"/>
</dbReference>
<dbReference type="GO" id="GO:0008061">
    <property type="term" value="F:chitin binding"/>
    <property type="evidence" value="ECO:0007669"/>
    <property type="project" value="UniProtKB-KW"/>
</dbReference>
<dbReference type="InterPro" id="IPR018392">
    <property type="entry name" value="LysM"/>
</dbReference>
<organism evidence="4 5">
    <name type="scientific">Pleurotus eryngii</name>
    <name type="common">Boletus of the steppes</name>
    <dbReference type="NCBI Taxonomy" id="5323"/>
    <lineage>
        <taxon>Eukaryota</taxon>
        <taxon>Fungi</taxon>
        <taxon>Dikarya</taxon>
        <taxon>Basidiomycota</taxon>
        <taxon>Agaricomycotina</taxon>
        <taxon>Agaricomycetes</taxon>
        <taxon>Agaricomycetidae</taxon>
        <taxon>Agaricales</taxon>
        <taxon>Pleurotineae</taxon>
        <taxon>Pleurotaceae</taxon>
        <taxon>Pleurotus</taxon>
    </lineage>
</organism>
<reference evidence="4" key="1">
    <citation type="submission" date="2020-11" db="EMBL/GenBank/DDBJ databases">
        <authorList>
            <consortium name="DOE Joint Genome Institute"/>
            <person name="Ahrendt S."/>
            <person name="Riley R."/>
            <person name="Andreopoulos W."/>
            <person name="Labutti K."/>
            <person name="Pangilinan J."/>
            <person name="Ruiz-Duenas F.J."/>
            <person name="Barrasa J.M."/>
            <person name="Sanchez-Garcia M."/>
            <person name="Camarero S."/>
            <person name="Miyauchi S."/>
            <person name="Serrano A."/>
            <person name="Linde D."/>
            <person name="Babiker R."/>
            <person name="Drula E."/>
            <person name="Ayuso-Fernandez I."/>
            <person name="Pacheco R."/>
            <person name="Padilla G."/>
            <person name="Ferreira P."/>
            <person name="Barriuso J."/>
            <person name="Kellner H."/>
            <person name="Castanera R."/>
            <person name="Alfaro M."/>
            <person name="Ramirez L."/>
            <person name="Pisabarro A.G."/>
            <person name="Kuo A."/>
            <person name="Tritt A."/>
            <person name="Lipzen A."/>
            <person name="He G."/>
            <person name="Yan M."/>
            <person name="Ng V."/>
            <person name="Cullen D."/>
            <person name="Martin F."/>
            <person name="Rosso M.-N."/>
            <person name="Henrissat B."/>
            <person name="Hibbett D."/>
            <person name="Martinez A.T."/>
            <person name="Grigoriev I.V."/>
        </authorList>
    </citation>
    <scope>NUCLEOTIDE SEQUENCE</scope>
    <source>
        <strain evidence="4">ATCC 90797</strain>
    </source>
</reference>
<comment type="caution">
    <text evidence="4">The sequence shown here is derived from an EMBL/GenBank/DDBJ whole genome shotgun (WGS) entry which is preliminary data.</text>
</comment>
<dbReference type="SUPFAM" id="SSF54106">
    <property type="entry name" value="LysM domain"/>
    <property type="match status" value="1"/>
</dbReference>
<proteinExistence type="predicted"/>
<evidence type="ECO:0000313" key="5">
    <source>
        <dbReference type="Proteomes" id="UP000807025"/>
    </source>
</evidence>
<evidence type="ECO:0000313" key="4">
    <source>
        <dbReference type="EMBL" id="KAF9494488.1"/>
    </source>
</evidence>
<keyword evidence="1" id="KW-0147">Chitin-binding</keyword>
<dbReference type="OrthoDB" id="5985073at2759"/>
<accession>A0A9P5ZWK8</accession>